<accession>A0A0E9UNV7</accession>
<protein>
    <submittedName>
        <fullName evidence="1">Uncharacterized protein</fullName>
    </submittedName>
</protein>
<reference evidence="1" key="2">
    <citation type="journal article" date="2015" name="Fish Shellfish Immunol.">
        <title>Early steps in the European eel (Anguilla anguilla)-Vibrio vulnificus interaction in the gills: Role of the RtxA13 toxin.</title>
        <authorList>
            <person name="Callol A."/>
            <person name="Pajuelo D."/>
            <person name="Ebbesson L."/>
            <person name="Teles M."/>
            <person name="MacKenzie S."/>
            <person name="Amaro C."/>
        </authorList>
    </citation>
    <scope>NUCLEOTIDE SEQUENCE</scope>
</reference>
<dbReference type="EMBL" id="GBXM01041023">
    <property type="protein sequence ID" value="JAH67554.1"/>
    <property type="molecule type" value="Transcribed_RNA"/>
</dbReference>
<organism evidence="1">
    <name type="scientific">Anguilla anguilla</name>
    <name type="common">European freshwater eel</name>
    <name type="synonym">Muraena anguilla</name>
    <dbReference type="NCBI Taxonomy" id="7936"/>
    <lineage>
        <taxon>Eukaryota</taxon>
        <taxon>Metazoa</taxon>
        <taxon>Chordata</taxon>
        <taxon>Craniata</taxon>
        <taxon>Vertebrata</taxon>
        <taxon>Euteleostomi</taxon>
        <taxon>Actinopterygii</taxon>
        <taxon>Neopterygii</taxon>
        <taxon>Teleostei</taxon>
        <taxon>Anguilliformes</taxon>
        <taxon>Anguillidae</taxon>
        <taxon>Anguilla</taxon>
    </lineage>
</organism>
<name>A0A0E9UNV7_ANGAN</name>
<reference evidence="1" key="1">
    <citation type="submission" date="2014-11" db="EMBL/GenBank/DDBJ databases">
        <authorList>
            <person name="Amaro Gonzalez C."/>
        </authorList>
    </citation>
    <scope>NUCLEOTIDE SEQUENCE</scope>
</reference>
<sequence>MTPHLLFPFTVLVQIWFPKESCNAFTF</sequence>
<proteinExistence type="predicted"/>
<dbReference type="AlphaFoldDB" id="A0A0E9UNV7"/>
<evidence type="ECO:0000313" key="1">
    <source>
        <dbReference type="EMBL" id="JAH67554.1"/>
    </source>
</evidence>